<dbReference type="EMBL" id="CAJNIZ010003880">
    <property type="protein sequence ID" value="CAE7226785.1"/>
    <property type="molecule type" value="Genomic_DNA"/>
</dbReference>
<accession>A0A812KMV8</accession>
<organism evidence="1 2">
    <name type="scientific">Symbiodinium pilosum</name>
    <name type="common">Dinoflagellate</name>
    <dbReference type="NCBI Taxonomy" id="2952"/>
    <lineage>
        <taxon>Eukaryota</taxon>
        <taxon>Sar</taxon>
        <taxon>Alveolata</taxon>
        <taxon>Dinophyceae</taxon>
        <taxon>Suessiales</taxon>
        <taxon>Symbiodiniaceae</taxon>
        <taxon>Symbiodinium</taxon>
    </lineage>
</organism>
<protein>
    <submittedName>
        <fullName evidence="1">Uncharacterized protein</fullName>
    </submittedName>
</protein>
<comment type="caution">
    <text evidence="1">The sequence shown here is derived from an EMBL/GenBank/DDBJ whole genome shotgun (WGS) entry which is preliminary data.</text>
</comment>
<evidence type="ECO:0000313" key="2">
    <source>
        <dbReference type="Proteomes" id="UP000649617"/>
    </source>
</evidence>
<gene>
    <name evidence="1" type="ORF">SPIL2461_LOCUS3246</name>
</gene>
<name>A0A812KMV8_SYMPI</name>
<proteinExistence type="predicted"/>
<sequence length="109" mass="11617">MFDANTFDILGVSNGFRALCSTAGQALDFEGLSVFDLSKGTGPRSFSRQMQEAIHAYDENPEESITCHGLDLLGSCQLEATVTFAEDAVLKSLVGTLMVNAFSSPVTFG</sequence>
<keyword evidence="2" id="KW-1185">Reference proteome</keyword>
<evidence type="ECO:0000313" key="1">
    <source>
        <dbReference type="EMBL" id="CAE7226785.1"/>
    </source>
</evidence>
<dbReference type="AlphaFoldDB" id="A0A812KMV8"/>
<dbReference type="OrthoDB" id="423606at2759"/>
<dbReference type="Proteomes" id="UP000649617">
    <property type="component" value="Unassembled WGS sequence"/>
</dbReference>
<reference evidence="1" key="1">
    <citation type="submission" date="2021-02" db="EMBL/GenBank/DDBJ databases">
        <authorList>
            <person name="Dougan E. K."/>
            <person name="Rhodes N."/>
            <person name="Thang M."/>
            <person name="Chan C."/>
        </authorList>
    </citation>
    <scope>NUCLEOTIDE SEQUENCE</scope>
</reference>